<dbReference type="OrthoDB" id="2373480at2759"/>
<dbReference type="EMBL" id="JH725189">
    <property type="protein sequence ID" value="EJP62270.1"/>
    <property type="molecule type" value="Genomic_DNA"/>
</dbReference>
<accession>J4VUX9</accession>
<protein>
    <submittedName>
        <fullName evidence="3">Secreted lipase 1</fullName>
    </submittedName>
</protein>
<dbReference type="GO" id="GO:0016042">
    <property type="term" value="P:lipid catabolic process"/>
    <property type="evidence" value="ECO:0007669"/>
    <property type="project" value="InterPro"/>
</dbReference>
<dbReference type="Proteomes" id="UP000002762">
    <property type="component" value="Unassembled WGS sequence"/>
</dbReference>
<dbReference type="GO" id="GO:0004806">
    <property type="term" value="F:triacylglycerol lipase activity"/>
    <property type="evidence" value="ECO:0007669"/>
    <property type="project" value="InterPro"/>
</dbReference>
<reference evidence="3 4" key="1">
    <citation type="journal article" date="2012" name="Sci. Rep.">
        <title>Genomic perspectives on the evolution of fungal entomopathogenicity in Beauveria bassiana.</title>
        <authorList>
            <person name="Xiao G."/>
            <person name="Ying S.H."/>
            <person name="Zheng P."/>
            <person name="Wang Z.L."/>
            <person name="Zhang S."/>
            <person name="Xie X.Q."/>
            <person name="Shang Y."/>
            <person name="St Leger R.J."/>
            <person name="Zhao G.P."/>
            <person name="Wang C."/>
            <person name="Feng M.G."/>
        </authorList>
    </citation>
    <scope>NUCLEOTIDE SEQUENCE [LARGE SCALE GENOMIC DNA]</scope>
    <source>
        <strain evidence="3 4">ARSEF 2860</strain>
    </source>
</reference>
<dbReference type="GeneID" id="19891824"/>
<keyword evidence="2" id="KW-0732">Signal</keyword>
<dbReference type="InParanoid" id="J4VUX9"/>
<evidence type="ECO:0000256" key="1">
    <source>
        <dbReference type="ARBA" id="ARBA00022801"/>
    </source>
</evidence>
<dbReference type="HOGENOM" id="CLU_029538_5_0_1"/>
<evidence type="ECO:0000256" key="2">
    <source>
        <dbReference type="SAM" id="SignalP"/>
    </source>
</evidence>
<dbReference type="InterPro" id="IPR005152">
    <property type="entry name" value="Lipase_secreted"/>
</dbReference>
<dbReference type="PANTHER" id="PTHR34853">
    <property type="match status" value="1"/>
</dbReference>
<sequence>MSLSSSHQINRLHARLIMKFLSLVAAVLPLVSALTIPEQSITTPANDPSSVPPSGLELAEDASALTVPEKRITTPANDPFYVPPSGFESAKPGTVLRERPIVASFFGLIPAPIDSRQLLYRTTAIDGSAIATVVTIFKPLFAKRDRFISFNTAYDSSASICNPSYNYRLGALQTDVISSAEFLIIQAYLLSGYTVASADYEGPDVAFSVGRLSGMGVLDGIRAVVNYGPKIGLDKNPMVVNAGYSGGAIASGWAASLHPTYAPDLNLKGFIAGGTPANLTEVLLYVDGTLFAGFVPGALAGQIMPSAYGARLKPVLDKVIGPRGKEALALGTSQCAPVNLIAFAGKSIFDTSFQTLGKDLLYDKDVAWVLAESTLGLKKNETPTVPVMLYHSPDDEVIPFAGADGLRKRWCDNGANVRFVNYAAGGHVTAEVVAVIDAIKFAGDAFSGSVPGGCASRTVLDDKLNPLALGLSLEPVLAGLVNILLTLGKKDANFVSGLSQGKHI</sequence>
<feature type="signal peptide" evidence="2">
    <location>
        <begin position="1"/>
        <end position="33"/>
    </location>
</feature>
<evidence type="ECO:0000313" key="4">
    <source>
        <dbReference type="Proteomes" id="UP000002762"/>
    </source>
</evidence>
<keyword evidence="1" id="KW-0378">Hydrolase</keyword>
<evidence type="ECO:0000313" key="3">
    <source>
        <dbReference type="EMBL" id="EJP62270.1"/>
    </source>
</evidence>
<dbReference type="SUPFAM" id="SSF53474">
    <property type="entry name" value="alpha/beta-Hydrolases"/>
    <property type="match status" value="1"/>
</dbReference>
<dbReference type="Gene3D" id="1.10.260.130">
    <property type="match status" value="1"/>
</dbReference>
<name>J4VUX9_BEAB2</name>
<dbReference type="Gene3D" id="3.40.50.1820">
    <property type="entry name" value="alpha/beta hydrolase"/>
    <property type="match status" value="1"/>
</dbReference>
<dbReference type="PANTHER" id="PTHR34853:SF5">
    <property type="entry name" value="LIP-DOMAIN-CONTAINING PROTEIN-RELATED"/>
    <property type="match status" value="1"/>
</dbReference>
<keyword evidence="4" id="KW-1185">Reference proteome</keyword>
<dbReference type="Pfam" id="PF03583">
    <property type="entry name" value="LIP"/>
    <property type="match status" value="1"/>
</dbReference>
<dbReference type="InterPro" id="IPR029058">
    <property type="entry name" value="AB_hydrolase_fold"/>
</dbReference>
<proteinExistence type="predicted"/>
<dbReference type="PIRSF" id="PIRSF029171">
    <property type="entry name" value="Esterase_LipA"/>
    <property type="match status" value="1"/>
</dbReference>
<gene>
    <name evidence="3" type="ORF">BBA_08812</name>
</gene>
<dbReference type="AlphaFoldDB" id="J4VUX9"/>
<organism evidence="3 4">
    <name type="scientific">Beauveria bassiana (strain ARSEF 2860)</name>
    <name type="common">White muscardine disease fungus</name>
    <name type="synonym">Tritirachium shiotae</name>
    <dbReference type="NCBI Taxonomy" id="655819"/>
    <lineage>
        <taxon>Eukaryota</taxon>
        <taxon>Fungi</taxon>
        <taxon>Dikarya</taxon>
        <taxon>Ascomycota</taxon>
        <taxon>Pezizomycotina</taxon>
        <taxon>Sordariomycetes</taxon>
        <taxon>Hypocreomycetidae</taxon>
        <taxon>Hypocreales</taxon>
        <taxon>Cordycipitaceae</taxon>
        <taxon>Beauveria</taxon>
    </lineage>
</organism>
<feature type="chain" id="PRO_5003782179" evidence="2">
    <location>
        <begin position="34"/>
        <end position="504"/>
    </location>
</feature>
<dbReference type="RefSeq" id="XP_008602131.1">
    <property type="nucleotide sequence ID" value="XM_008603909.1"/>
</dbReference>